<evidence type="ECO:0000313" key="2">
    <source>
        <dbReference type="Proteomes" id="UP000323225"/>
    </source>
</evidence>
<dbReference type="AlphaFoldDB" id="A0A5Q6PNL7"/>
<dbReference type="EMBL" id="VUAA01000002">
    <property type="protein sequence ID" value="KAA1256130.1"/>
    <property type="molecule type" value="Genomic_DNA"/>
</dbReference>
<reference evidence="1 2" key="1">
    <citation type="submission" date="2019-09" db="EMBL/GenBank/DDBJ databases">
        <authorList>
            <person name="Kritzky A."/>
            <person name="Schelkanova E.Y."/>
            <person name="Alkhova Z.V."/>
            <person name="Smirnova N.I."/>
        </authorList>
    </citation>
    <scope>NUCLEOTIDE SEQUENCE [LARGE SCALE GENOMIC DNA]</scope>
    <source>
        <strain evidence="1 2">M1526</strain>
    </source>
</reference>
<evidence type="ECO:0000313" key="1">
    <source>
        <dbReference type="EMBL" id="KAA1256130.1"/>
    </source>
</evidence>
<name>A0A5Q6PNL7_VIBCL</name>
<dbReference type="Proteomes" id="UP000323225">
    <property type="component" value="Unassembled WGS sequence"/>
</dbReference>
<accession>A0A5Q6PNL7</accession>
<protein>
    <submittedName>
        <fullName evidence="1">Uncharacterized protein</fullName>
    </submittedName>
</protein>
<gene>
    <name evidence="1" type="ORF">F0M16_02060</name>
</gene>
<comment type="caution">
    <text evidence="1">The sequence shown here is derived from an EMBL/GenBank/DDBJ whole genome shotgun (WGS) entry which is preliminary data.</text>
</comment>
<sequence length="61" mass="7125">MRKVSLLITHYQTGNQNAFFHNPLILLSLNVCFELYFPFGKYLFKNSNNPHGIYPSNLVLH</sequence>
<organism evidence="1 2">
    <name type="scientific">Vibrio cholerae</name>
    <dbReference type="NCBI Taxonomy" id="666"/>
    <lineage>
        <taxon>Bacteria</taxon>
        <taxon>Pseudomonadati</taxon>
        <taxon>Pseudomonadota</taxon>
        <taxon>Gammaproteobacteria</taxon>
        <taxon>Vibrionales</taxon>
        <taxon>Vibrionaceae</taxon>
        <taxon>Vibrio</taxon>
    </lineage>
</organism>
<proteinExistence type="predicted"/>